<evidence type="ECO:0000313" key="1">
    <source>
        <dbReference type="EMBL" id="ADD24880.1"/>
    </source>
</evidence>
<proteinExistence type="predicted"/>
<dbReference type="EMBL" id="GU228572">
    <property type="protein sequence ID" value="ADD24929.1"/>
    <property type="molecule type" value="Genomic_DNA"/>
</dbReference>
<protein>
    <submittedName>
        <fullName evidence="1">Uncharacterized protein</fullName>
    </submittedName>
</protein>
<keyword evidence="1" id="KW-0614">Plasmid</keyword>
<reference evidence="1" key="1">
    <citation type="journal article" date="2010" name="Plasmid">
        <title>Complete nucleotide sequences of plasmids pACK1 and pACK3 from Staphylococcus simulans biovar staphylolyticus.</title>
        <authorList>
            <person name="Gargis A.S."/>
            <person name="Tate A.H."/>
            <person name="Heath L.S."/>
            <person name="Heath H.E."/>
            <person name="Leblanc P.A."/>
            <person name="Sloan G.L."/>
        </authorList>
    </citation>
    <scope>NUCLEOTIDE SEQUENCE</scope>
    <source>
        <strain evidence="1">NRRL B-2628</strain>
        <plasmid evidence="1">pACK1</plasmid>
        <plasmid evidence="2">pACK3</plasmid>
    </source>
</reference>
<name>D3X7K8_STAST</name>
<dbReference type="AlphaFoldDB" id="D3X7K8"/>
<dbReference type="EMBL" id="GU228571">
    <property type="protein sequence ID" value="ADD24880.1"/>
    <property type="molecule type" value="Genomic_DNA"/>
</dbReference>
<organism evidence="1">
    <name type="scientific">Staphylococcus staphylolyticus</name>
    <dbReference type="NCBI Taxonomy" id="1287"/>
    <lineage>
        <taxon>Bacteria</taxon>
        <taxon>Bacillati</taxon>
        <taxon>Bacillota</taxon>
        <taxon>Bacilli</taxon>
        <taxon>Bacillales</taxon>
        <taxon>Staphylococcaceae</taxon>
        <taxon>Staphylococcus</taxon>
    </lineage>
</organism>
<sequence length="134" mass="15875">MFKMSSYIHTEKEFNVLGKYFKEVIKMDSDFTDHLIFNLYQFELIGVNTRYDENNPADIQIYQGEQYEALETISTYDALKMLDSIKYQAADMSSDMLWSQVLHVHQKLVDGIVKIENIPTNYKETAFYADSQWW</sequence>
<reference evidence="1" key="2">
    <citation type="submission" date="2017-07" db="EMBL/GenBank/DDBJ databases">
        <authorList>
            <person name="Gargis A.S."/>
            <person name="Tate A.H."/>
            <person name="Heath L.S."/>
            <person name="Heath H.E."/>
            <person name="LeBlanc P.A."/>
            <person name="Sloan G.L."/>
        </authorList>
    </citation>
    <scope>NUCLEOTIDE SEQUENCE</scope>
    <source>
        <strain evidence="1">NRRL B-2628</strain>
        <plasmid evidence="1">pACK1</plasmid>
    </source>
</reference>
<geneLocation type="plasmid" evidence="1">
    <name>pACK1</name>
</geneLocation>
<accession>D3X7K8</accession>
<evidence type="ECO:0000313" key="2">
    <source>
        <dbReference type="EMBL" id="ADD24929.1"/>
    </source>
</evidence>
<geneLocation type="plasmid" evidence="2">
    <name>pACK3</name>
</geneLocation>